<dbReference type="RefSeq" id="WP_348304646.1">
    <property type="nucleotide sequence ID" value="NZ_JBHULM010000009.1"/>
</dbReference>
<protein>
    <submittedName>
        <fullName evidence="2">DUF2141 domain-containing protein</fullName>
    </submittedName>
</protein>
<feature type="signal peptide" evidence="1">
    <location>
        <begin position="1"/>
        <end position="37"/>
    </location>
</feature>
<evidence type="ECO:0000313" key="2">
    <source>
        <dbReference type="EMBL" id="MFD2542065.1"/>
    </source>
</evidence>
<dbReference type="InterPro" id="IPR018673">
    <property type="entry name" value="DUF2141"/>
</dbReference>
<sequence>MKTLQKNHKPQLLNQNTIVKSFALLLVCILSSFVGQAQTETKGHAITVTVKNIKNTNGNVILSLHNASTFMKSKGLESSATKINGDSVTFTFKNVIPGEYAIMGVHDENSNNQMDFELNGMPKESYGMSNNPILYGPPTFDAAKFEIKKEDVNITIRF</sequence>
<evidence type="ECO:0000313" key="3">
    <source>
        <dbReference type="Proteomes" id="UP001597467"/>
    </source>
</evidence>
<proteinExistence type="predicted"/>
<accession>A0ABW5K2Y1</accession>
<name>A0ABW5K2Y1_9FLAO</name>
<dbReference type="EMBL" id="JBHULM010000009">
    <property type="protein sequence ID" value="MFD2542065.1"/>
    <property type="molecule type" value="Genomic_DNA"/>
</dbReference>
<dbReference type="Pfam" id="PF09912">
    <property type="entry name" value="DUF2141"/>
    <property type="match status" value="1"/>
</dbReference>
<evidence type="ECO:0000256" key="1">
    <source>
        <dbReference type="SAM" id="SignalP"/>
    </source>
</evidence>
<gene>
    <name evidence="2" type="ORF">ACFSSB_06995</name>
</gene>
<keyword evidence="3" id="KW-1185">Reference proteome</keyword>
<dbReference type="Proteomes" id="UP001597467">
    <property type="component" value="Unassembled WGS sequence"/>
</dbReference>
<keyword evidence="1" id="KW-0732">Signal</keyword>
<feature type="chain" id="PRO_5046794236" evidence="1">
    <location>
        <begin position="38"/>
        <end position="158"/>
    </location>
</feature>
<comment type="caution">
    <text evidence="2">The sequence shown here is derived from an EMBL/GenBank/DDBJ whole genome shotgun (WGS) entry which is preliminary data.</text>
</comment>
<reference evidence="3" key="1">
    <citation type="journal article" date="2019" name="Int. J. Syst. Evol. Microbiol.">
        <title>The Global Catalogue of Microorganisms (GCM) 10K type strain sequencing project: providing services to taxonomists for standard genome sequencing and annotation.</title>
        <authorList>
            <consortium name="The Broad Institute Genomics Platform"/>
            <consortium name="The Broad Institute Genome Sequencing Center for Infectious Disease"/>
            <person name="Wu L."/>
            <person name="Ma J."/>
        </authorList>
    </citation>
    <scope>NUCLEOTIDE SEQUENCE [LARGE SCALE GENOMIC DNA]</scope>
    <source>
        <strain evidence="3">KCTC 42808</strain>
    </source>
</reference>
<organism evidence="2 3">
    <name type="scientific">Lacinutrix gracilariae</name>
    <dbReference type="NCBI Taxonomy" id="1747198"/>
    <lineage>
        <taxon>Bacteria</taxon>
        <taxon>Pseudomonadati</taxon>
        <taxon>Bacteroidota</taxon>
        <taxon>Flavobacteriia</taxon>
        <taxon>Flavobacteriales</taxon>
        <taxon>Flavobacteriaceae</taxon>
        <taxon>Lacinutrix</taxon>
    </lineage>
</organism>